<reference evidence="2 3" key="1">
    <citation type="journal article" date="2024" name="BMC Genomics">
        <title>Genome assembly of redclaw crayfish (Cherax quadricarinatus) provides insights into its immune adaptation and hypoxia tolerance.</title>
        <authorList>
            <person name="Liu Z."/>
            <person name="Zheng J."/>
            <person name="Li H."/>
            <person name="Fang K."/>
            <person name="Wang S."/>
            <person name="He J."/>
            <person name="Zhou D."/>
            <person name="Weng S."/>
            <person name="Chi M."/>
            <person name="Gu Z."/>
            <person name="He J."/>
            <person name="Li F."/>
            <person name="Wang M."/>
        </authorList>
    </citation>
    <scope>NUCLEOTIDE SEQUENCE [LARGE SCALE GENOMIC DNA]</scope>
    <source>
        <strain evidence="2">ZL_2023a</strain>
    </source>
</reference>
<feature type="compositionally biased region" description="Low complexity" evidence="1">
    <location>
        <begin position="1"/>
        <end position="17"/>
    </location>
</feature>
<comment type="caution">
    <text evidence="2">The sequence shown here is derived from an EMBL/GenBank/DDBJ whole genome shotgun (WGS) entry which is preliminary data.</text>
</comment>
<name>A0AAW0XTN0_CHEQU</name>
<dbReference type="Proteomes" id="UP001445076">
    <property type="component" value="Unassembled WGS sequence"/>
</dbReference>
<dbReference type="EMBL" id="JARKIK010000031">
    <property type="protein sequence ID" value="KAK8741344.1"/>
    <property type="molecule type" value="Genomic_DNA"/>
</dbReference>
<sequence>MFPSRGRGPSFGPFGFNGHRGGFGHHRGGHHWPFGPHHGSMRPHHHHHFGPQHRMCPLRDGGHMHNHRHHDRDLSDIIAATYHLTRHMCPAAHSFEDEFDEFIPRHADKHHHSVPTSAEDDAETSEHHMDEDQHQEQREQQQHTCNATSGELWASIGDDVWTAKVQLGPFTAAEVEVISDGKTGVEVRAAHRHGDMLVASMMRRLPPPCDAPYTVSYAHTPTSILVTARKVPSSSHANSRKDVSQPQSEEPVEI</sequence>
<reference evidence="2" key="2">
    <citation type="submission" date="2024-01" db="EMBL/GenBank/DDBJ databases">
        <authorList>
            <person name="He J."/>
            <person name="Wang M."/>
            <person name="Zheng J."/>
            <person name="Liu Z."/>
        </authorList>
    </citation>
    <scope>NUCLEOTIDE SEQUENCE</scope>
    <source>
        <strain evidence="2">ZL_2023a</strain>
        <tissue evidence="2">Muscle</tissue>
    </source>
</reference>
<evidence type="ECO:0008006" key="4">
    <source>
        <dbReference type="Google" id="ProtNLM"/>
    </source>
</evidence>
<feature type="region of interest" description="Disordered" evidence="1">
    <location>
        <begin position="1"/>
        <end position="52"/>
    </location>
</feature>
<dbReference type="AlphaFoldDB" id="A0AAW0XTN0"/>
<proteinExistence type="predicted"/>
<accession>A0AAW0XTN0</accession>
<dbReference type="EMBL" id="JARKIK010000031">
    <property type="protein sequence ID" value="KAK8741343.1"/>
    <property type="molecule type" value="Genomic_DNA"/>
</dbReference>
<evidence type="ECO:0000313" key="2">
    <source>
        <dbReference type="EMBL" id="KAK8741344.1"/>
    </source>
</evidence>
<evidence type="ECO:0000313" key="3">
    <source>
        <dbReference type="Proteomes" id="UP001445076"/>
    </source>
</evidence>
<feature type="compositionally biased region" description="Basic and acidic residues" evidence="1">
    <location>
        <begin position="124"/>
        <end position="141"/>
    </location>
</feature>
<protein>
    <recommendedName>
        <fullName evidence="4">SHSP domain-containing protein</fullName>
    </recommendedName>
</protein>
<gene>
    <name evidence="2" type="ORF">OTU49_002620</name>
</gene>
<organism evidence="2 3">
    <name type="scientific">Cherax quadricarinatus</name>
    <name type="common">Australian red claw crayfish</name>
    <dbReference type="NCBI Taxonomy" id="27406"/>
    <lineage>
        <taxon>Eukaryota</taxon>
        <taxon>Metazoa</taxon>
        <taxon>Ecdysozoa</taxon>
        <taxon>Arthropoda</taxon>
        <taxon>Crustacea</taxon>
        <taxon>Multicrustacea</taxon>
        <taxon>Malacostraca</taxon>
        <taxon>Eumalacostraca</taxon>
        <taxon>Eucarida</taxon>
        <taxon>Decapoda</taxon>
        <taxon>Pleocyemata</taxon>
        <taxon>Astacidea</taxon>
        <taxon>Parastacoidea</taxon>
        <taxon>Parastacidae</taxon>
        <taxon>Cherax</taxon>
    </lineage>
</organism>
<feature type="region of interest" description="Disordered" evidence="1">
    <location>
        <begin position="228"/>
        <end position="254"/>
    </location>
</feature>
<evidence type="ECO:0000256" key="1">
    <source>
        <dbReference type="SAM" id="MobiDB-lite"/>
    </source>
</evidence>
<feature type="region of interest" description="Disordered" evidence="1">
    <location>
        <begin position="108"/>
        <end position="146"/>
    </location>
</feature>
<keyword evidence="3" id="KW-1185">Reference proteome</keyword>
<feature type="compositionally biased region" description="Basic residues" evidence="1">
    <location>
        <begin position="39"/>
        <end position="51"/>
    </location>
</feature>